<gene>
    <name evidence="1" type="ORF">MTR67_031678</name>
</gene>
<dbReference type="Proteomes" id="UP001234989">
    <property type="component" value="Chromosome 7"/>
</dbReference>
<dbReference type="EMBL" id="CP133618">
    <property type="protein sequence ID" value="WMV38293.1"/>
    <property type="molecule type" value="Genomic_DNA"/>
</dbReference>
<evidence type="ECO:0000313" key="2">
    <source>
        <dbReference type="Proteomes" id="UP001234989"/>
    </source>
</evidence>
<evidence type="ECO:0000313" key="1">
    <source>
        <dbReference type="EMBL" id="WMV38293.1"/>
    </source>
</evidence>
<reference evidence="1" key="1">
    <citation type="submission" date="2023-08" db="EMBL/GenBank/DDBJ databases">
        <title>A de novo genome assembly of Solanum verrucosum Schlechtendal, a Mexican diploid species geographically isolated from the other diploid A-genome species in potato relatives.</title>
        <authorList>
            <person name="Hosaka K."/>
        </authorList>
    </citation>
    <scope>NUCLEOTIDE SEQUENCE</scope>
    <source>
        <tissue evidence="1">Young leaves</tissue>
    </source>
</reference>
<organism evidence="1 2">
    <name type="scientific">Solanum verrucosum</name>
    <dbReference type="NCBI Taxonomy" id="315347"/>
    <lineage>
        <taxon>Eukaryota</taxon>
        <taxon>Viridiplantae</taxon>
        <taxon>Streptophyta</taxon>
        <taxon>Embryophyta</taxon>
        <taxon>Tracheophyta</taxon>
        <taxon>Spermatophyta</taxon>
        <taxon>Magnoliopsida</taxon>
        <taxon>eudicotyledons</taxon>
        <taxon>Gunneridae</taxon>
        <taxon>Pentapetalae</taxon>
        <taxon>asterids</taxon>
        <taxon>lamiids</taxon>
        <taxon>Solanales</taxon>
        <taxon>Solanaceae</taxon>
        <taxon>Solanoideae</taxon>
        <taxon>Solaneae</taxon>
        <taxon>Solanum</taxon>
    </lineage>
</organism>
<dbReference type="AlphaFoldDB" id="A0AAF0U2Y1"/>
<proteinExistence type="predicted"/>
<sequence length="62" mass="6739">MNLLMKHVMGGGYKVVNAVGTNSGVSPDDVQFEAMYNEKVQFFSNQAGRSRPNYPRSGGNQG</sequence>
<protein>
    <submittedName>
        <fullName evidence="1">Uncharacterized protein</fullName>
    </submittedName>
</protein>
<name>A0AAF0U2Y1_SOLVR</name>
<accession>A0AAF0U2Y1</accession>
<keyword evidence="2" id="KW-1185">Reference proteome</keyword>